<keyword evidence="3" id="KW-0804">Transcription</keyword>
<dbReference type="Gene3D" id="1.10.10.10">
    <property type="entry name" value="Winged helix-like DNA-binding domain superfamily/Winged helix DNA-binding domain"/>
    <property type="match status" value="1"/>
</dbReference>
<dbReference type="PANTHER" id="PTHR33204:SF18">
    <property type="entry name" value="TRANSCRIPTIONAL REGULATORY PROTEIN"/>
    <property type="match status" value="1"/>
</dbReference>
<dbReference type="InterPro" id="IPR036390">
    <property type="entry name" value="WH_DNA-bd_sf"/>
</dbReference>
<evidence type="ECO:0000313" key="6">
    <source>
        <dbReference type="Proteomes" id="UP000313066"/>
    </source>
</evidence>
<evidence type="ECO:0000313" key="5">
    <source>
        <dbReference type="EMBL" id="KAB8187011.1"/>
    </source>
</evidence>
<dbReference type="Pfam" id="PF01638">
    <property type="entry name" value="HxlR"/>
    <property type="match status" value="1"/>
</dbReference>
<dbReference type="EMBL" id="VDMA02000002">
    <property type="protein sequence ID" value="KAB8187011.1"/>
    <property type="molecule type" value="Genomic_DNA"/>
</dbReference>
<dbReference type="SUPFAM" id="SSF46785">
    <property type="entry name" value="Winged helix' DNA-binding domain"/>
    <property type="match status" value="1"/>
</dbReference>
<name>A0A5N6C2R9_9ACTN</name>
<keyword evidence="1" id="KW-0805">Transcription regulation</keyword>
<proteinExistence type="predicted"/>
<dbReference type="PANTHER" id="PTHR33204">
    <property type="entry name" value="TRANSCRIPTIONAL REGULATOR, MARR FAMILY"/>
    <property type="match status" value="1"/>
</dbReference>
<evidence type="ECO:0000256" key="1">
    <source>
        <dbReference type="ARBA" id="ARBA00023015"/>
    </source>
</evidence>
<evidence type="ECO:0000256" key="3">
    <source>
        <dbReference type="ARBA" id="ARBA00023163"/>
    </source>
</evidence>
<evidence type="ECO:0000259" key="4">
    <source>
        <dbReference type="PROSITE" id="PS51118"/>
    </source>
</evidence>
<keyword evidence="2" id="KW-0238">DNA-binding</keyword>
<accession>A0A5N6C2R9</accession>
<dbReference type="Proteomes" id="UP000313066">
    <property type="component" value="Unassembled WGS sequence"/>
</dbReference>
<dbReference type="InterPro" id="IPR036388">
    <property type="entry name" value="WH-like_DNA-bd_sf"/>
</dbReference>
<protein>
    <submittedName>
        <fullName evidence="5">Transcriptional regulator</fullName>
    </submittedName>
</protein>
<dbReference type="GO" id="GO:0003677">
    <property type="term" value="F:DNA binding"/>
    <property type="evidence" value="ECO:0007669"/>
    <property type="project" value="UniProtKB-KW"/>
</dbReference>
<organism evidence="5 6">
    <name type="scientific">Microbispora catharanthi</name>
    <dbReference type="NCBI Taxonomy" id="1712871"/>
    <lineage>
        <taxon>Bacteria</taxon>
        <taxon>Bacillati</taxon>
        <taxon>Actinomycetota</taxon>
        <taxon>Actinomycetes</taxon>
        <taxon>Streptosporangiales</taxon>
        <taxon>Streptosporangiaceae</taxon>
        <taxon>Microbispora</taxon>
    </lineage>
</organism>
<reference evidence="5 6" key="1">
    <citation type="submission" date="2019-10" db="EMBL/GenBank/DDBJ databases">
        <title>Nonomuraea sp. nov., isolated from Phyllanthus amarus.</title>
        <authorList>
            <person name="Klykleung N."/>
            <person name="Tanasupawat S."/>
        </authorList>
    </citation>
    <scope>NUCLEOTIDE SEQUENCE [LARGE SCALE GENOMIC DNA]</scope>
    <source>
        <strain evidence="5 6">CR1-09</strain>
    </source>
</reference>
<evidence type="ECO:0000256" key="2">
    <source>
        <dbReference type="ARBA" id="ARBA00023125"/>
    </source>
</evidence>
<comment type="caution">
    <text evidence="5">The sequence shown here is derived from an EMBL/GenBank/DDBJ whole genome shotgun (WGS) entry which is preliminary data.</text>
</comment>
<dbReference type="AlphaFoldDB" id="A0A5N6C2R9"/>
<sequence>MDRERFAAIHCSVARTAGLVADPWTLLILRDLFLGMTRYEELRRDLGVATNVLADRLDRLVEGGLAERRPYAERPVRHEYRLTEAGRELYDVVLALLAWGDRHLADQGPPLRLVHTGCGAPVVPTMTCDRCGGELTPDTVVAAPGPGGRTAPGTALVARFLAHP</sequence>
<feature type="domain" description="HTH hxlR-type" evidence="4">
    <location>
        <begin position="11"/>
        <end position="108"/>
    </location>
</feature>
<dbReference type="InterPro" id="IPR002577">
    <property type="entry name" value="HTH_HxlR"/>
</dbReference>
<keyword evidence="6" id="KW-1185">Reference proteome</keyword>
<dbReference type="PROSITE" id="PS51118">
    <property type="entry name" value="HTH_HXLR"/>
    <property type="match status" value="1"/>
</dbReference>
<gene>
    <name evidence="5" type="ORF">FH610_003360</name>
</gene>